<gene>
    <name evidence="3" type="ORF">CYJ95_05230</name>
</gene>
<evidence type="ECO:0000256" key="2">
    <source>
        <dbReference type="SAM" id="MobiDB-lite"/>
    </source>
</evidence>
<dbReference type="GO" id="GO:0016757">
    <property type="term" value="F:glycosyltransferase activity"/>
    <property type="evidence" value="ECO:0007669"/>
    <property type="project" value="TreeGrafter"/>
</dbReference>
<dbReference type="InterPro" id="IPR050194">
    <property type="entry name" value="Glycosyltransferase_grp1"/>
</dbReference>
<dbReference type="AlphaFoldDB" id="A0AAX0VLE6"/>
<dbReference type="Pfam" id="PF13692">
    <property type="entry name" value="Glyco_trans_1_4"/>
    <property type="match status" value="1"/>
</dbReference>
<reference evidence="3 4" key="1">
    <citation type="submission" date="2017-12" db="EMBL/GenBank/DDBJ databases">
        <title>Phylogenetic diversity of female urinary microbiome.</title>
        <authorList>
            <person name="Thomas-White K."/>
            <person name="Wolfe A.J."/>
        </authorList>
    </citation>
    <scope>NUCLEOTIDE SEQUENCE [LARGE SCALE GENOMIC DNA]</scope>
    <source>
        <strain evidence="3 4">UMB0038</strain>
    </source>
</reference>
<accession>A0AAX0VLE6</accession>
<organism evidence="3 4">
    <name type="scientific">Micrococcus luteus</name>
    <name type="common">Micrococcus lysodeikticus</name>
    <dbReference type="NCBI Taxonomy" id="1270"/>
    <lineage>
        <taxon>Bacteria</taxon>
        <taxon>Bacillati</taxon>
        <taxon>Actinomycetota</taxon>
        <taxon>Actinomycetes</taxon>
        <taxon>Micrococcales</taxon>
        <taxon>Micrococcaceae</taxon>
        <taxon>Micrococcus</taxon>
    </lineage>
</organism>
<protein>
    <recommendedName>
        <fullName evidence="1">D-inositol 3-phosphate glycosyltransferase</fullName>
    </recommendedName>
</protein>
<evidence type="ECO:0000256" key="1">
    <source>
        <dbReference type="ARBA" id="ARBA00021292"/>
    </source>
</evidence>
<evidence type="ECO:0000313" key="3">
    <source>
        <dbReference type="EMBL" id="PKZ82594.1"/>
    </source>
</evidence>
<name>A0AAX0VLE6_MICLU</name>
<dbReference type="Proteomes" id="UP000234847">
    <property type="component" value="Unassembled WGS sequence"/>
</dbReference>
<dbReference type="PANTHER" id="PTHR45947:SF3">
    <property type="entry name" value="SULFOQUINOVOSYL TRANSFERASE SQD2"/>
    <property type="match status" value="1"/>
</dbReference>
<comment type="caution">
    <text evidence="3">The sequence shown here is derived from an EMBL/GenBank/DDBJ whole genome shotgun (WGS) entry which is preliminary data.</text>
</comment>
<dbReference type="Gene3D" id="3.40.50.2000">
    <property type="entry name" value="Glycogen Phosphorylase B"/>
    <property type="match status" value="1"/>
</dbReference>
<dbReference type="SUPFAM" id="SSF53756">
    <property type="entry name" value="UDP-Glycosyltransferase/glycogen phosphorylase"/>
    <property type="match status" value="1"/>
</dbReference>
<dbReference type="PANTHER" id="PTHR45947">
    <property type="entry name" value="SULFOQUINOVOSYL TRANSFERASE SQD2"/>
    <property type="match status" value="1"/>
</dbReference>
<dbReference type="EMBL" id="PKJT01000003">
    <property type="protein sequence ID" value="PKZ82594.1"/>
    <property type="molecule type" value="Genomic_DNA"/>
</dbReference>
<feature type="region of interest" description="Disordered" evidence="2">
    <location>
        <begin position="1"/>
        <end position="20"/>
    </location>
</feature>
<sequence>MPPEADRSLMSEGSSSPQALRMGSVLPYPLARHGGDFAFETRAFEALDAMGRLWDGEFLVFSPGLTELAERPRTGYLRPPSELPFTVVEVRPDLADLRDHPVDLVTGLLIPTSAPMLDIDAPAILTAELTYRTRLDIHRAEAPVHILPRMALGLARTELRFRSMVRRAAAVECNGPAATRSYGRLARRSISYLDHRLRRADVEAAARVPAWDGARPLHVGFSGRHEAVKGPQFVVEVARRAHRAGLPVTFSIFGRGPLEQELRAAAPPTVRFRGFRDFRTEWVADVQNEIDVMMLPHVQGDPSCTYSESLGSGAPVLGFHNETLTPLVKEHGIGWAVRRGDTDALYDRLTRLLESPEDLGAARTAGLALVGSEPFEDLMDRRARFFRSVALEEESA</sequence>
<evidence type="ECO:0000313" key="4">
    <source>
        <dbReference type="Proteomes" id="UP000234847"/>
    </source>
</evidence>
<proteinExistence type="predicted"/>